<evidence type="ECO:0000313" key="2">
    <source>
        <dbReference type="EMBL" id="KAL0394801.1"/>
    </source>
</evidence>
<feature type="compositionally biased region" description="Basic residues" evidence="1">
    <location>
        <begin position="1"/>
        <end position="22"/>
    </location>
</feature>
<feature type="region of interest" description="Disordered" evidence="1">
    <location>
        <begin position="1"/>
        <end position="35"/>
    </location>
</feature>
<organism evidence="2">
    <name type="scientific">Sesamum latifolium</name>
    <dbReference type="NCBI Taxonomy" id="2727402"/>
    <lineage>
        <taxon>Eukaryota</taxon>
        <taxon>Viridiplantae</taxon>
        <taxon>Streptophyta</taxon>
        <taxon>Embryophyta</taxon>
        <taxon>Tracheophyta</taxon>
        <taxon>Spermatophyta</taxon>
        <taxon>Magnoliopsida</taxon>
        <taxon>eudicotyledons</taxon>
        <taxon>Gunneridae</taxon>
        <taxon>Pentapetalae</taxon>
        <taxon>asterids</taxon>
        <taxon>lamiids</taxon>
        <taxon>Lamiales</taxon>
        <taxon>Pedaliaceae</taxon>
        <taxon>Sesamum</taxon>
    </lineage>
</organism>
<dbReference type="AlphaFoldDB" id="A0AAW2ST24"/>
<reference evidence="2" key="1">
    <citation type="submission" date="2020-06" db="EMBL/GenBank/DDBJ databases">
        <authorList>
            <person name="Li T."/>
            <person name="Hu X."/>
            <person name="Zhang T."/>
            <person name="Song X."/>
            <person name="Zhang H."/>
            <person name="Dai N."/>
            <person name="Sheng W."/>
            <person name="Hou X."/>
            <person name="Wei L."/>
        </authorList>
    </citation>
    <scope>NUCLEOTIDE SEQUENCE</scope>
    <source>
        <strain evidence="2">KEN1</strain>
        <tissue evidence="2">Leaf</tissue>
    </source>
</reference>
<accession>A0AAW2ST24</accession>
<evidence type="ECO:0008006" key="3">
    <source>
        <dbReference type="Google" id="ProtNLM"/>
    </source>
</evidence>
<evidence type="ECO:0000256" key="1">
    <source>
        <dbReference type="SAM" id="MobiDB-lite"/>
    </source>
</evidence>
<comment type="caution">
    <text evidence="2">The sequence shown here is derived from an EMBL/GenBank/DDBJ whole genome shotgun (WGS) entry which is preliminary data.</text>
</comment>
<dbReference type="EMBL" id="JACGWN010000016">
    <property type="protein sequence ID" value="KAL0394801.1"/>
    <property type="molecule type" value="Genomic_DNA"/>
</dbReference>
<sequence length="221" mass="25247">MLRQPKKKVAEKNKRKQRRRPPPRNPVFDTRDRKTPLQRVNAVYTPLTVPITQALMVVEGKKLLTRPRSWKDTPPMPQDDKFCRFHNDYGHIKEECRHLKNEIERLISNGYLQEYVCSEKARGTGPYQKQEGDRAKETKVVSPKQFPKEGAKYASGSREIDDIPRKVVIRMIIGGPTGGDSHHTRKSQVREVHDVSLKEVLDVKAMEDTPSSNLDGPSGLG</sequence>
<protein>
    <recommendedName>
        <fullName evidence="3">Gag-pol polyprotein</fullName>
    </recommendedName>
</protein>
<proteinExistence type="predicted"/>
<reference evidence="2" key="2">
    <citation type="journal article" date="2024" name="Plant">
        <title>Genomic evolution and insights into agronomic trait innovations of Sesamum species.</title>
        <authorList>
            <person name="Miao H."/>
            <person name="Wang L."/>
            <person name="Qu L."/>
            <person name="Liu H."/>
            <person name="Sun Y."/>
            <person name="Le M."/>
            <person name="Wang Q."/>
            <person name="Wei S."/>
            <person name="Zheng Y."/>
            <person name="Lin W."/>
            <person name="Duan Y."/>
            <person name="Cao H."/>
            <person name="Xiong S."/>
            <person name="Wang X."/>
            <person name="Wei L."/>
            <person name="Li C."/>
            <person name="Ma Q."/>
            <person name="Ju M."/>
            <person name="Zhao R."/>
            <person name="Li G."/>
            <person name="Mu C."/>
            <person name="Tian Q."/>
            <person name="Mei H."/>
            <person name="Zhang T."/>
            <person name="Gao T."/>
            <person name="Zhang H."/>
        </authorList>
    </citation>
    <scope>NUCLEOTIDE SEQUENCE</scope>
    <source>
        <strain evidence="2">KEN1</strain>
    </source>
</reference>
<name>A0AAW2ST24_9LAMI</name>
<gene>
    <name evidence="2" type="ORF">Slati_4446300</name>
</gene>